<evidence type="ECO:0000313" key="2">
    <source>
        <dbReference type="EMBL" id="CAD7701010.1"/>
    </source>
</evidence>
<proteinExistence type="predicted"/>
<dbReference type="Proteomes" id="UP000708148">
    <property type="component" value="Unassembled WGS sequence"/>
</dbReference>
<sequence length="63" mass="6155">MAAICGLAARLTPGVAFAGCSRPGVQFEGRALRQNSAHAGNSVQANGGGSRASGSSVSIAHSE</sequence>
<gene>
    <name evidence="2" type="ORF">OSTQU699_LOCUS6369</name>
</gene>
<keyword evidence="3" id="KW-1185">Reference proteome</keyword>
<feature type="compositionally biased region" description="Low complexity" evidence="1">
    <location>
        <begin position="52"/>
        <end position="63"/>
    </location>
</feature>
<dbReference type="EMBL" id="CAJHUC010001403">
    <property type="protein sequence ID" value="CAD7701010.1"/>
    <property type="molecule type" value="Genomic_DNA"/>
</dbReference>
<comment type="caution">
    <text evidence="2">The sequence shown here is derived from an EMBL/GenBank/DDBJ whole genome shotgun (WGS) entry which is preliminary data.</text>
</comment>
<reference evidence="2" key="1">
    <citation type="submission" date="2020-12" db="EMBL/GenBank/DDBJ databases">
        <authorList>
            <person name="Iha C."/>
        </authorList>
    </citation>
    <scope>NUCLEOTIDE SEQUENCE</scope>
</reference>
<evidence type="ECO:0000256" key="1">
    <source>
        <dbReference type="SAM" id="MobiDB-lite"/>
    </source>
</evidence>
<feature type="region of interest" description="Disordered" evidence="1">
    <location>
        <begin position="36"/>
        <end position="63"/>
    </location>
</feature>
<protein>
    <submittedName>
        <fullName evidence="2">Uncharacterized protein</fullName>
    </submittedName>
</protein>
<organism evidence="2 3">
    <name type="scientific">Ostreobium quekettii</name>
    <dbReference type="NCBI Taxonomy" id="121088"/>
    <lineage>
        <taxon>Eukaryota</taxon>
        <taxon>Viridiplantae</taxon>
        <taxon>Chlorophyta</taxon>
        <taxon>core chlorophytes</taxon>
        <taxon>Ulvophyceae</taxon>
        <taxon>TCBD clade</taxon>
        <taxon>Bryopsidales</taxon>
        <taxon>Ostreobineae</taxon>
        <taxon>Ostreobiaceae</taxon>
        <taxon>Ostreobium</taxon>
    </lineage>
</organism>
<accession>A0A8S1J1M6</accession>
<dbReference type="AlphaFoldDB" id="A0A8S1J1M6"/>
<feature type="non-terminal residue" evidence="2">
    <location>
        <position position="63"/>
    </location>
</feature>
<evidence type="ECO:0000313" key="3">
    <source>
        <dbReference type="Proteomes" id="UP000708148"/>
    </source>
</evidence>
<name>A0A8S1J1M6_9CHLO</name>